<dbReference type="EMBL" id="CASHTH010004125">
    <property type="protein sequence ID" value="CAI8053806.1"/>
    <property type="molecule type" value="Genomic_DNA"/>
</dbReference>
<evidence type="ECO:0000313" key="4">
    <source>
        <dbReference type="Proteomes" id="UP001174909"/>
    </source>
</evidence>
<dbReference type="GO" id="GO:0016805">
    <property type="term" value="F:dipeptidase activity"/>
    <property type="evidence" value="ECO:0007669"/>
    <property type="project" value="InterPro"/>
</dbReference>
<proteinExistence type="inferred from homology"/>
<dbReference type="CDD" id="cd05672">
    <property type="entry name" value="M20_ACY1L2-like"/>
    <property type="match status" value="1"/>
</dbReference>
<dbReference type="PANTHER" id="PTHR30575:SF0">
    <property type="entry name" value="XAA-ARG DIPEPTIDASE"/>
    <property type="match status" value="1"/>
</dbReference>
<dbReference type="FunFam" id="3.30.70.360:FF:000004">
    <property type="entry name" value="Peptidase M20 domain-containing protein 2"/>
    <property type="match status" value="1"/>
</dbReference>
<name>A0AA35TU65_GEOBA</name>
<dbReference type="InterPro" id="IPR002933">
    <property type="entry name" value="Peptidase_M20"/>
</dbReference>
<dbReference type="InterPro" id="IPR011650">
    <property type="entry name" value="Peptidase_M20_dimer"/>
</dbReference>
<dbReference type="SUPFAM" id="SSF53187">
    <property type="entry name" value="Zn-dependent exopeptidases"/>
    <property type="match status" value="1"/>
</dbReference>
<evidence type="ECO:0000259" key="2">
    <source>
        <dbReference type="Pfam" id="PF07687"/>
    </source>
</evidence>
<dbReference type="SUPFAM" id="SSF55031">
    <property type="entry name" value="Bacterial exopeptidase dimerisation domain"/>
    <property type="match status" value="1"/>
</dbReference>
<dbReference type="InterPro" id="IPR036264">
    <property type="entry name" value="Bact_exopeptidase_dim_dom"/>
</dbReference>
<dbReference type="AlphaFoldDB" id="A0AA35TU65"/>
<dbReference type="Gene3D" id="3.30.70.360">
    <property type="match status" value="1"/>
</dbReference>
<dbReference type="Gene3D" id="3.40.630.10">
    <property type="entry name" value="Zn peptidases"/>
    <property type="match status" value="1"/>
</dbReference>
<dbReference type="PIRSF" id="PIRSF037226">
    <property type="entry name" value="Amidohydrolase_ACY1L2_prd"/>
    <property type="match status" value="1"/>
</dbReference>
<feature type="domain" description="Peptidase M20 dimerisation" evidence="2">
    <location>
        <begin position="176"/>
        <end position="268"/>
    </location>
</feature>
<comment type="caution">
    <text evidence="3">The sequence shown here is derived from an EMBL/GenBank/DDBJ whole genome shotgun (WGS) entry which is preliminary data.</text>
</comment>
<dbReference type="Proteomes" id="UP001174909">
    <property type="component" value="Unassembled WGS sequence"/>
</dbReference>
<dbReference type="Pfam" id="PF07687">
    <property type="entry name" value="M20_dimer"/>
    <property type="match status" value="1"/>
</dbReference>
<dbReference type="InterPro" id="IPR017144">
    <property type="entry name" value="Xaa-Arg_dipeptidase"/>
</dbReference>
<dbReference type="Pfam" id="PF01546">
    <property type="entry name" value="Peptidase_M20"/>
    <property type="match status" value="1"/>
</dbReference>
<sequence length="402" mass="42967">MTCSLIELKAVASVAIDNHKAALFEVSDEIWRNPELGFQETRAHAALTAFLERHGFVVERSFSGLKTAFRATFGEGRPNMCVICEYDALPEIGHACGHNLIAEAGLAAGLGVKAALDNSGAPAGMVTVLGTPAEEGGGGKQLLIDSGAFEDVDVAMMVHPSPVTALMPRFLAVSFLKVEFSGKAAHAAASPWEGFNALDAAVMAYNSVSVLRQQMKPDWRVHGIISNGGAKPNIIPEKAVMEYMVRTPERIDLKLLLGRVRACFEAAAQATGCQVEITNSAPSYDNLVSNEVLASLFAENLKFFNVPFTKTTTSSGSTDMGNVSHLVPSIHPKYAIASSSARSSRESIHTRSFTNLTNTPTSHESTLTMAKCMAHTCLDVLASEKVLQEVKDSFEFDTGTAV</sequence>
<comment type="similarity">
    <text evidence="1">Belongs to the peptidase M20A family.</text>
</comment>
<dbReference type="InterPro" id="IPR052030">
    <property type="entry name" value="Peptidase_M20/M20A_hydrolases"/>
</dbReference>
<dbReference type="NCBIfam" id="TIGR01891">
    <property type="entry name" value="amidohydrolases"/>
    <property type="match status" value="1"/>
</dbReference>
<accession>A0AA35TU65</accession>
<dbReference type="PANTHER" id="PTHR30575">
    <property type="entry name" value="PEPTIDASE M20"/>
    <property type="match status" value="1"/>
</dbReference>
<reference evidence="3" key="1">
    <citation type="submission" date="2023-03" db="EMBL/GenBank/DDBJ databases">
        <authorList>
            <person name="Steffen K."/>
            <person name="Cardenas P."/>
        </authorList>
    </citation>
    <scope>NUCLEOTIDE SEQUENCE</scope>
</reference>
<dbReference type="InterPro" id="IPR017439">
    <property type="entry name" value="Amidohydrolase"/>
</dbReference>
<evidence type="ECO:0000313" key="3">
    <source>
        <dbReference type="EMBL" id="CAI8053806.1"/>
    </source>
</evidence>
<keyword evidence="4" id="KW-1185">Reference proteome</keyword>
<gene>
    <name evidence="3" type="ORF">GBAR_LOCUS29398</name>
</gene>
<organism evidence="3 4">
    <name type="scientific">Geodia barretti</name>
    <name type="common">Barrett's horny sponge</name>
    <dbReference type="NCBI Taxonomy" id="519541"/>
    <lineage>
        <taxon>Eukaryota</taxon>
        <taxon>Metazoa</taxon>
        <taxon>Porifera</taxon>
        <taxon>Demospongiae</taxon>
        <taxon>Heteroscleromorpha</taxon>
        <taxon>Tetractinellida</taxon>
        <taxon>Astrophorina</taxon>
        <taxon>Geodiidae</taxon>
        <taxon>Geodia</taxon>
    </lineage>
</organism>
<protein>
    <recommendedName>
        <fullName evidence="1">Peptidase M20 domain-containing protein 2</fullName>
    </recommendedName>
</protein>
<evidence type="ECO:0000256" key="1">
    <source>
        <dbReference type="PIRNR" id="PIRNR037226"/>
    </source>
</evidence>